<dbReference type="Proteomes" id="UP000180043">
    <property type="component" value="Unassembled WGS sequence"/>
</dbReference>
<dbReference type="AlphaFoldDB" id="A0A1S1LLV5"/>
<gene>
    <name evidence="1" type="ORF">BKG82_18940</name>
</gene>
<name>A0A1S1LLV5_MYCCH</name>
<sequence length="66" mass="6943">MSTAQQAYDVLDRLDASGDRCTVAYQLADGTTRSIEGTMSTTEARVAVAVAADLGATRITIGRFDS</sequence>
<evidence type="ECO:0000313" key="2">
    <source>
        <dbReference type="Proteomes" id="UP000180043"/>
    </source>
</evidence>
<comment type="caution">
    <text evidence="1">The sequence shown here is derived from an EMBL/GenBank/DDBJ whole genome shotgun (WGS) entry which is preliminary data.</text>
</comment>
<evidence type="ECO:0000313" key="1">
    <source>
        <dbReference type="EMBL" id="OHU52342.1"/>
    </source>
</evidence>
<dbReference type="RefSeq" id="WP_070947622.1">
    <property type="nucleotide sequence ID" value="NZ_MLIQ01000021.1"/>
</dbReference>
<dbReference type="EMBL" id="MLIQ01000021">
    <property type="protein sequence ID" value="OHU52342.1"/>
    <property type="molecule type" value="Genomic_DNA"/>
</dbReference>
<accession>A0A1S1LLV5</accession>
<protein>
    <submittedName>
        <fullName evidence="1">Uncharacterized protein</fullName>
    </submittedName>
</protein>
<organism evidence="1 2">
    <name type="scientific">Mycobacteroides chelonae</name>
    <name type="common">Mycobacterium chelonae</name>
    <dbReference type="NCBI Taxonomy" id="1774"/>
    <lineage>
        <taxon>Bacteria</taxon>
        <taxon>Bacillati</taxon>
        <taxon>Actinomycetota</taxon>
        <taxon>Actinomycetes</taxon>
        <taxon>Mycobacteriales</taxon>
        <taxon>Mycobacteriaceae</taxon>
        <taxon>Mycobacteroides</taxon>
    </lineage>
</organism>
<reference evidence="1 2" key="1">
    <citation type="submission" date="2016-10" db="EMBL/GenBank/DDBJ databases">
        <title>Evaluation of Human, Veterinary and Environmental Mycobacterium chelonae Isolates by Core Genome Phylogenomic Analysis, Targeted Gene Comparison, and Anti-microbial Susceptibility Patterns: A Tale of Mistaken Identities.</title>
        <authorList>
            <person name="Fogelson S.B."/>
            <person name="Camus A.C."/>
            <person name="Lorenz W."/>
            <person name="Vasireddy R."/>
            <person name="Vasireddy S."/>
            <person name="Smith T."/>
            <person name="Brown-Elliott B.A."/>
            <person name="Wallace R.J.Jr."/>
            <person name="Hasan N.A."/>
            <person name="Reischl U."/>
            <person name="Sanchez S."/>
        </authorList>
    </citation>
    <scope>NUCLEOTIDE SEQUENCE [LARGE SCALE GENOMIC DNA]</scope>
    <source>
        <strain evidence="1 2">15515</strain>
    </source>
</reference>
<proteinExistence type="predicted"/>